<dbReference type="Proteomes" id="UP000054976">
    <property type="component" value="Unassembled WGS sequence"/>
</dbReference>
<dbReference type="Pfam" id="PF13439">
    <property type="entry name" value="Glyco_transf_4"/>
    <property type="match status" value="1"/>
</dbReference>
<protein>
    <submittedName>
        <fullName evidence="3">Glycosyltransferase</fullName>
    </submittedName>
</protein>
<dbReference type="OrthoDB" id="9795068at2"/>
<feature type="domain" description="Glycosyltransferase subfamily 4-like N-terminal" evidence="2">
    <location>
        <begin position="89"/>
        <end position="200"/>
    </location>
</feature>
<dbReference type="SUPFAM" id="SSF53756">
    <property type="entry name" value="UDP-Glycosyltransferase/glycogen phosphorylase"/>
    <property type="match status" value="1"/>
</dbReference>
<dbReference type="PANTHER" id="PTHR12526">
    <property type="entry name" value="GLYCOSYLTRANSFERASE"/>
    <property type="match status" value="1"/>
</dbReference>
<dbReference type="Pfam" id="PF00534">
    <property type="entry name" value="Glycos_transf_1"/>
    <property type="match status" value="1"/>
</dbReference>
<organism evidence="3 4">
    <name type="scientific">Thermodesulfovibrio aggregans</name>
    <dbReference type="NCBI Taxonomy" id="86166"/>
    <lineage>
        <taxon>Bacteria</taxon>
        <taxon>Pseudomonadati</taxon>
        <taxon>Nitrospirota</taxon>
        <taxon>Thermodesulfovibrionia</taxon>
        <taxon>Thermodesulfovibrionales</taxon>
        <taxon>Thermodesulfovibrionaceae</taxon>
        <taxon>Thermodesulfovibrio</taxon>
    </lineage>
</organism>
<dbReference type="InterPro" id="IPR028098">
    <property type="entry name" value="Glyco_trans_4-like_N"/>
</dbReference>
<sequence>MEANTRFKVLFLTSWYPSRIHPIAGIFIKRHAEAVSLYSDVAVLFVTADKSLKDKIYDIEYSIENNIPTVRVYYKHFSKIKGVSKFINLYRYLKASYLGLKVIKENFGKPDLVHANVTLPAGLVALALRFLKGFRYIVTEHSSSFLPEDSTYKGVFKKFLTSIIIKNAERVTTVSKKLRGAMIKQGLENEYFLVPNVIDININQVRSKTNNKKKKILHISLLYDRVKNISDILLVLNKIVYEKNRDDFEFHILGDGVDREKLQNQAIELGLLNKYVFFHGLKKPEEVYKFLEDADFLITNSNYETFSVATAEALACGVPVIATRCGGPEGFVTEDCGILIEPRNREQLLQAILYMLDNSHKYDREKISQYAKSKFSYEVVGKQFQEIYKSIAKIEVLK</sequence>
<dbReference type="RefSeq" id="WP_059175975.1">
    <property type="nucleotide sequence ID" value="NZ_BCNO01000001.1"/>
</dbReference>
<dbReference type="EMBL" id="BCNO01000001">
    <property type="protein sequence ID" value="GAQ94530.1"/>
    <property type="molecule type" value="Genomic_DNA"/>
</dbReference>
<proteinExistence type="predicted"/>
<evidence type="ECO:0000313" key="4">
    <source>
        <dbReference type="Proteomes" id="UP000054976"/>
    </source>
</evidence>
<evidence type="ECO:0000313" key="3">
    <source>
        <dbReference type="EMBL" id="GAQ94530.1"/>
    </source>
</evidence>
<name>A0A0U9HQU1_9BACT</name>
<reference evidence="4" key="1">
    <citation type="submission" date="2016-01" db="EMBL/GenBank/DDBJ databases">
        <title>Draft genome sequence of Thermodesulfovibrio aggregans strain TGE-P1.</title>
        <authorList>
            <person name="Sekiguchi Y."/>
            <person name="Ohashi A."/>
            <person name="Matsuura N."/>
            <person name="Tourlousse M.D."/>
        </authorList>
    </citation>
    <scope>NUCLEOTIDE SEQUENCE [LARGE SCALE GENOMIC DNA]</scope>
    <source>
        <strain evidence="4">TGE-P1</strain>
    </source>
</reference>
<dbReference type="InterPro" id="IPR001296">
    <property type="entry name" value="Glyco_trans_1"/>
</dbReference>
<dbReference type="STRING" id="86166.TAGGR_1714"/>
<keyword evidence="4" id="KW-1185">Reference proteome</keyword>
<dbReference type="Gene3D" id="3.40.50.2000">
    <property type="entry name" value="Glycogen Phosphorylase B"/>
    <property type="match status" value="2"/>
</dbReference>
<gene>
    <name evidence="3" type="ORF">TAGGR_1714</name>
</gene>
<evidence type="ECO:0000259" key="2">
    <source>
        <dbReference type="Pfam" id="PF13439"/>
    </source>
</evidence>
<keyword evidence="3" id="KW-0808">Transferase</keyword>
<evidence type="ECO:0000259" key="1">
    <source>
        <dbReference type="Pfam" id="PF00534"/>
    </source>
</evidence>
<feature type="domain" description="Glycosyl transferase family 1" evidence="1">
    <location>
        <begin position="205"/>
        <end position="373"/>
    </location>
</feature>
<accession>A0A0U9HQU1</accession>
<dbReference type="GO" id="GO:0016757">
    <property type="term" value="F:glycosyltransferase activity"/>
    <property type="evidence" value="ECO:0007669"/>
    <property type="project" value="InterPro"/>
</dbReference>
<comment type="caution">
    <text evidence="3">The sequence shown here is derived from an EMBL/GenBank/DDBJ whole genome shotgun (WGS) entry which is preliminary data.</text>
</comment>
<dbReference type="AlphaFoldDB" id="A0A0U9HQU1"/>